<reference evidence="10 11" key="1">
    <citation type="submission" date="2019-12" db="EMBL/GenBank/DDBJ databases">
        <title>A genome sequence resource for the geographically widespread anthracnose pathogen Colletotrichum asianum.</title>
        <authorList>
            <person name="Meng Y."/>
        </authorList>
    </citation>
    <scope>NUCLEOTIDE SEQUENCE [LARGE SCALE GENOMIC DNA]</scope>
    <source>
        <strain evidence="10 11">ICMP 18580</strain>
    </source>
</reference>
<feature type="compositionally biased region" description="Basic and acidic residues" evidence="7">
    <location>
        <begin position="1"/>
        <end position="19"/>
    </location>
</feature>
<feature type="transmembrane region" description="Helical" evidence="8">
    <location>
        <begin position="120"/>
        <end position="138"/>
    </location>
</feature>
<dbReference type="InterPro" id="IPR011701">
    <property type="entry name" value="MFS"/>
</dbReference>
<keyword evidence="6 8" id="KW-0472">Membrane</keyword>
<evidence type="ECO:0000256" key="5">
    <source>
        <dbReference type="ARBA" id="ARBA00022989"/>
    </source>
</evidence>
<dbReference type="GO" id="GO:0005886">
    <property type="term" value="C:plasma membrane"/>
    <property type="evidence" value="ECO:0007669"/>
    <property type="project" value="TreeGrafter"/>
</dbReference>
<gene>
    <name evidence="10" type="ORF">GQ607_010434</name>
</gene>
<feature type="transmembrane region" description="Helical" evidence="8">
    <location>
        <begin position="530"/>
        <end position="548"/>
    </location>
</feature>
<dbReference type="InterPro" id="IPR020846">
    <property type="entry name" value="MFS_dom"/>
</dbReference>
<evidence type="ECO:0000256" key="1">
    <source>
        <dbReference type="ARBA" id="ARBA00004141"/>
    </source>
</evidence>
<feature type="transmembrane region" description="Helical" evidence="8">
    <location>
        <begin position="388"/>
        <end position="406"/>
    </location>
</feature>
<comment type="similarity">
    <text evidence="2">Belongs to the major facilitator superfamily. TCR/Tet family.</text>
</comment>
<keyword evidence="3" id="KW-0813">Transport</keyword>
<evidence type="ECO:0000313" key="10">
    <source>
        <dbReference type="EMBL" id="KAF0322353.1"/>
    </source>
</evidence>
<feature type="transmembrane region" description="Helical" evidence="8">
    <location>
        <begin position="361"/>
        <end position="381"/>
    </location>
</feature>
<evidence type="ECO:0000256" key="6">
    <source>
        <dbReference type="ARBA" id="ARBA00023136"/>
    </source>
</evidence>
<dbReference type="SUPFAM" id="SSF103473">
    <property type="entry name" value="MFS general substrate transporter"/>
    <property type="match status" value="1"/>
</dbReference>
<feature type="transmembrane region" description="Helical" evidence="8">
    <location>
        <begin position="249"/>
        <end position="269"/>
    </location>
</feature>
<feature type="transmembrane region" description="Helical" evidence="8">
    <location>
        <begin position="48"/>
        <end position="67"/>
    </location>
</feature>
<sequence length="560" mass="60110">METERKPSPDPVDDTERASTHVGSVAPEAKDVESVTSESNHPREGWPAWRWPCIQGAFCLVGLLLGYDVSNTANIQPPIYEAFGQVHLLSWVAIAYTAMNVATVPLARKIVVLGNLRYQVLGYSLIFFVGSTVSGAAPNINTVIIGRAIQGIGGAGLYQLSIIINMTLTTPTELPRTQGLLAVSWAIGLTLGPVIGGAFAENHKATWRWAMYINLPMLSIIMVCNLLALPNMHVPGALPVIEGLRIVDWTGVVLHVASFILLCSALIFSGSKWEWSSHSAIIAWVFVGVIYLAYALQQKFCLLTDKTHRNISADLLKNRAVILVCLATYAVGGSYGIALYYTPLFFAFTKGFDPVDAAVRLLPFIFTFIFFTIVMAGMIPVVGRYAPFYVVGGALTIIGGALQAQITATTSESRVMGVSSLIGAGVGCMWQTGVSVMAQSVPAHRRLDATALFIMFQLAGVSVTLALAGCIFQNIGFDKLKDSLEGLGFSDHDIREALAGLDSKIWSDADPRVVGAAVSDVADVIANNQYLIVACGIVALVSGCLMSWEKLDFGKTKVAK</sequence>
<feature type="transmembrane region" description="Helical" evidence="8">
    <location>
        <begin position="320"/>
        <end position="341"/>
    </location>
</feature>
<keyword evidence="4 8" id="KW-0812">Transmembrane</keyword>
<dbReference type="Gene3D" id="1.20.1250.20">
    <property type="entry name" value="MFS general substrate transporter like domains"/>
    <property type="match status" value="2"/>
</dbReference>
<dbReference type="PROSITE" id="PS50850">
    <property type="entry name" value="MFS"/>
    <property type="match status" value="1"/>
</dbReference>
<accession>A0A8H3WD11</accession>
<dbReference type="GO" id="GO:0022857">
    <property type="term" value="F:transmembrane transporter activity"/>
    <property type="evidence" value="ECO:0007669"/>
    <property type="project" value="InterPro"/>
</dbReference>
<feature type="transmembrane region" description="Helical" evidence="8">
    <location>
        <begin position="450"/>
        <end position="475"/>
    </location>
</feature>
<dbReference type="EMBL" id="WOWK01000062">
    <property type="protein sequence ID" value="KAF0322353.1"/>
    <property type="molecule type" value="Genomic_DNA"/>
</dbReference>
<feature type="region of interest" description="Disordered" evidence="7">
    <location>
        <begin position="1"/>
        <end position="44"/>
    </location>
</feature>
<proteinExistence type="inferred from homology"/>
<keyword evidence="5 8" id="KW-1133">Transmembrane helix</keyword>
<dbReference type="PANTHER" id="PTHR23501:SF12">
    <property type="entry name" value="MAJOR FACILITATOR SUPERFAMILY (MFS) PROFILE DOMAIN-CONTAINING PROTEIN-RELATED"/>
    <property type="match status" value="1"/>
</dbReference>
<evidence type="ECO:0000256" key="2">
    <source>
        <dbReference type="ARBA" id="ARBA00007520"/>
    </source>
</evidence>
<dbReference type="OrthoDB" id="10021397at2759"/>
<protein>
    <submittedName>
        <fullName evidence="10">Efflux pump antibiotic resistance</fullName>
    </submittedName>
</protein>
<dbReference type="Pfam" id="PF07690">
    <property type="entry name" value="MFS_1"/>
    <property type="match status" value="1"/>
</dbReference>
<evidence type="ECO:0000256" key="8">
    <source>
        <dbReference type="SAM" id="Phobius"/>
    </source>
</evidence>
<keyword evidence="11" id="KW-1185">Reference proteome</keyword>
<evidence type="ECO:0000259" key="9">
    <source>
        <dbReference type="PROSITE" id="PS50850"/>
    </source>
</evidence>
<feature type="transmembrane region" description="Helical" evidence="8">
    <location>
        <begin position="87"/>
        <end position="108"/>
    </location>
</feature>
<evidence type="ECO:0000256" key="4">
    <source>
        <dbReference type="ARBA" id="ARBA00022692"/>
    </source>
</evidence>
<comment type="subcellular location">
    <subcellularLocation>
        <location evidence="1">Membrane</location>
        <topology evidence="1">Multi-pass membrane protein</topology>
    </subcellularLocation>
</comment>
<comment type="caution">
    <text evidence="10">The sequence shown here is derived from an EMBL/GenBank/DDBJ whole genome shotgun (WGS) entry which is preliminary data.</text>
</comment>
<feature type="transmembrane region" description="Helical" evidence="8">
    <location>
        <begin position="180"/>
        <end position="200"/>
    </location>
</feature>
<evidence type="ECO:0000256" key="3">
    <source>
        <dbReference type="ARBA" id="ARBA00022448"/>
    </source>
</evidence>
<feature type="transmembrane region" description="Helical" evidence="8">
    <location>
        <begin position="275"/>
        <end position="296"/>
    </location>
</feature>
<dbReference type="AlphaFoldDB" id="A0A8H3WD11"/>
<feature type="transmembrane region" description="Helical" evidence="8">
    <location>
        <begin position="418"/>
        <end position="438"/>
    </location>
</feature>
<dbReference type="InterPro" id="IPR036259">
    <property type="entry name" value="MFS_trans_sf"/>
</dbReference>
<evidence type="ECO:0000256" key="7">
    <source>
        <dbReference type="SAM" id="MobiDB-lite"/>
    </source>
</evidence>
<dbReference type="Proteomes" id="UP000434172">
    <property type="component" value="Unassembled WGS sequence"/>
</dbReference>
<organism evidence="10 11">
    <name type="scientific">Colletotrichum asianum</name>
    <dbReference type="NCBI Taxonomy" id="702518"/>
    <lineage>
        <taxon>Eukaryota</taxon>
        <taxon>Fungi</taxon>
        <taxon>Dikarya</taxon>
        <taxon>Ascomycota</taxon>
        <taxon>Pezizomycotina</taxon>
        <taxon>Sordariomycetes</taxon>
        <taxon>Hypocreomycetidae</taxon>
        <taxon>Glomerellales</taxon>
        <taxon>Glomerellaceae</taxon>
        <taxon>Colletotrichum</taxon>
        <taxon>Colletotrichum gloeosporioides species complex</taxon>
    </lineage>
</organism>
<feature type="transmembrane region" description="Helical" evidence="8">
    <location>
        <begin position="144"/>
        <end position="168"/>
    </location>
</feature>
<dbReference type="PANTHER" id="PTHR23501">
    <property type="entry name" value="MAJOR FACILITATOR SUPERFAMILY"/>
    <property type="match status" value="1"/>
</dbReference>
<feature type="transmembrane region" description="Helical" evidence="8">
    <location>
        <begin position="206"/>
        <end position="228"/>
    </location>
</feature>
<name>A0A8H3WD11_9PEZI</name>
<evidence type="ECO:0000313" key="11">
    <source>
        <dbReference type="Proteomes" id="UP000434172"/>
    </source>
</evidence>
<feature type="domain" description="Major facilitator superfamily (MFS) profile" evidence="9">
    <location>
        <begin position="54"/>
        <end position="551"/>
    </location>
</feature>